<keyword evidence="3" id="KW-0804">Transcription</keyword>
<organism evidence="5 6">
    <name type="scientific">Populus deltoides</name>
    <name type="common">Eastern poplar</name>
    <name type="synonym">Eastern cottonwood</name>
    <dbReference type="NCBI Taxonomy" id="3696"/>
    <lineage>
        <taxon>Eukaryota</taxon>
        <taxon>Viridiplantae</taxon>
        <taxon>Streptophyta</taxon>
        <taxon>Embryophyta</taxon>
        <taxon>Tracheophyta</taxon>
        <taxon>Spermatophyta</taxon>
        <taxon>Magnoliopsida</taxon>
        <taxon>eudicotyledons</taxon>
        <taxon>Gunneridae</taxon>
        <taxon>Pentapetalae</taxon>
        <taxon>rosids</taxon>
        <taxon>fabids</taxon>
        <taxon>Malpighiales</taxon>
        <taxon>Salicaceae</taxon>
        <taxon>Saliceae</taxon>
        <taxon>Populus</taxon>
    </lineage>
</organism>
<proteinExistence type="predicted"/>
<dbReference type="Proteomes" id="UP000807159">
    <property type="component" value="Chromosome 4"/>
</dbReference>
<feature type="compositionally biased region" description="Basic residues" evidence="4">
    <location>
        <begin position="30"/>
        <end position="39"/>
    </location>
</feature>
<protein>
    <submittedName>
        <fullName evidence="5">Uncharacterized protein</fullName>
    </submittedName>
</protein>
<evidence type="ECO:0000256" key="1">
    <source>
        <dbReference type="ARBA" id="ARBA00022491"/>
    </source>
</evidence>
<feature type="region of interest" description="Disordered" evidence="4">
    <location>
        <begin position="1"/>
        <end position="46"/>
    </location>
</feature>
<sequence>MCSYTSISSDGDGHHGSNSGGNGVDNTCSKKVKKQKTPKRGPGVAELEKILRDQEKNDTSFDETKNIEGFSVVSQLSSSYRRQSPVLTSHKSHPKNLPFAPDPNLFCPQSTMFFGNCSKNTSLQVCRGTGNGGSDIVLHEHGFLPTMWNSCQPRADIGGPRLASGNPFSMRSTNGPDQLFPSSSMAQGSQYSPTPMINFFPESVASSSSTTPSSVMVGSKRSFPFSMEAPPIPHHYRVPAFSLQFSRQDLSLTRASHGITNPEQIEAVSRDENIGRKRHTDYGVAKGNLLLFGSPAIPSPSTHVSQQEQSKSKHPLPFRESTEDSQHRPSQGSGTICNKRPSFSFLPPVEQKSKVDTNFSLNNDDRIEKRGDGIDLDLRL</sequence>
<dbReference type="EMBL" id="JACEGQ020000004">
    <property type="protein sequence ID" value="KAH8511769.1"/>
    <property type="molecule type" value="Genomic_DNA"/>
</dbReference>
<accession>A0A8T2Z396</accession>
<keyword evidence="2" id="KW-0805">Transcription regulation</keyword>
<feature type="compositionally biased region" description="Polar residues" evidence="4">
    <location>
        <begin position="299"/>
        <end position="309"/>
    </location>
</feature>
<reference evidence="5" key="1">
    <citation type="journal article" date="2021" name="J. Hered.">
        <title>Genome Assembly of Salicaceae Populus deltoides (Eastern Cottonwood) I-69 Based on Nanopore Sequencing and Hi-C Technologies.</title>
        <authorList>
            <person name="Bai S."/>
            <person name="Wu H."/>
            <person name="Zhang J."/>
            <person name="Pan Z."/>
            <person name="Zhao W."/>
            <person name="Li Z."/>
            <person name="Tong C."/>
        </authorList>
    </citation>
    <scope>NUCLEOTIDE SEQUENCE</scope>
    <source>
        <tissue evidence="5">Leaf</tissue>
    </source>
</reference>
<feature type="compositionally biased region" description="Basic and acidic residues" evidence="4">
    <location>
        <begin position="363"/>
        <end position="374"/>
    </location>
</feature>
<comment type="caution">
    <text evidence="5">The sequence shown here is derived from an EMBL/GenBank/DDBJ whole genome shotgun (WGS) entry which is preliminary data.</text>
</comment>
<evidence type="ECO:0000313" key="6">
    <source>
        <dbReference type="Proteomes" id="UP000807159"/>
    </source>
</evidence>
<evidence type="ECO:0000256" key="2">
    <source>
        <dbReference type="ARBA" id="ARBA00023015"/>
    </source>
</evidence>
<dbReference type="AlphaFoldDB" id="A0A8T2Z396"/>
<evidence type="ECO:0000313" key="5">
    <source>
        <dbReference type="EMBL" id="KAH8511769.1"/>
    </source>
</evidence>
<dbReference type="GO" id="GO:0003700">
    <property type="term" value="F:DNA-binding transcription factor activity"/>
    <property type="evidence" value="ECO:0007669"/>
    <property type="project" value="InterPro"/>
</dbReference>
<keyword evidence="6" id="KW-1185">Reference proteome</keyword>
<name>A0A8T2Z396_POPDE</name>
<keyword evidence="1" id="KW-0678">Repressor</keyword>
<evidence type="ECO:0000256" key="3">
    <source>
        <dbReference type="ARBA" id="ARBA00023163"/>
    </source>
</evidence>
<feature type="region of interest" description="Disordered" evidence="4">
    <location>
        <begin position="296"/>
        <end position="374"/>
    </location>
</feature>
<dbReference type="PANTHER" id="PTHR33388:SF19">
    <property type="entry name" value="SPOROCYTELESS-LIKE EAR-CONTAINING PROTEIN"/>
    <property type="match status" value="1"/>
</dbReference>
<evidence type="ECO:0000256" key="4">
    <source>
        <dbReference type="SAM" id="MobiDB-lite"/>
    </source>
</evidence>
<gene>
    <name evidence="5" type="ORF">H0E87_009086</name>
</gene>
<dbReference type="PANTHER" id="PTHR33388">
    <property type="entry name" value="OS01G0212500 PROTEIN"/>
    <property type="match status" value="1"/>
</dbReference>
<dbReference type="InterPro" id="IPR040356">
    <property type="entry name" value="SPEAR"/>
</dbReference>